<reference evidence="1 2" key="1">
    <citation type="submission" date="2019-09" db="EMBL/GenBank/DDBJ databases">
        <title>Pararcticibacter amylolyticus gen. nov., sp. nov., isolated from a rottenly hemp rope, and reclassification of Pedobacter tournemirensis as Pararcticibacter tournemirensis comb. nov.</title>
        <authorList>
            <person name="Cai Y."/>
        </authorList>
    </citation>
    <scope>NUCLEOTIDE SEQUENCE [LARGE SCALE GENOMIC DNA]</scope>
    <source>
        <strain evidence="1 2">TF5-37.2-LB10</strain>
    </source>
</reference>
<name>A0A5M9H001_9SPHI</name>
<comment type="caution">
    <text evidence="1">The sequence shown here is derived from an EMBL/GenBank/DDBJ whole genome shotgun (WGS) entry which is preliminary data.</text>
</comment>
<gene>
    <name evidence="1" type="ORF">F1649_17225</name>
</gene>
<sequence length="435" mass="49402">MKNLLLIVSVLFALACKNPVEEQENKKLNKLAGEYVRLGLTIGQYDEDFVDAYYGPDSLKPSREPEEDFPKDSLVASVNELMNELGSIAHSSISDSNKIRANWMYDQLVAFNRRIRIFSEEYESFDDESKALFGVVAPVYEENHFKALVKQLDGILPGKGNVNDRFQRLASKFVIPKDKLEQVTKAAIAEARKRTKSHYQLPAGESFTLEFVTDKPWSGYNWYKGNYRSVIQINTDTKSTIDRAIDVGSHESYPGHHVYNMLLEKHLYHDRGWVELSLYPLFSPQSLIAEGSANYGIEVAFPGNDKVTFAKTVLLPMAGRDTTGVTAYFSALAIKGKLNYARNEVARGLINDTMTRSKALSWLKKYCLMNNETAEKSLDFIKKYRSYVINYNYGQDLIKRYVEQNGGTAQAPEKRWEIFGKLLSEPVSPSSLVKR</sequence>
<dbReference type="EMBL" id="VWNE01000031">
    <property type="protein sequence ID" value="KAA8478907.1"/>
    <property type="molecule type" value="Genomic_DNA"/>
</dbReference>
<dbReference type="Proteomes" id="UP000322918">
    <property type="component" value="Unassembled WGS sequence"/>
</dbReference>
<proteinExistence type="predicted"/>
<organism evidence="1 2">
    <name type="scientific">Arcticibacter tournemirensis</name>
    <dbReference type="NCBI Taxonomy" id="699437"/>
    <lineage>
        <taxon>Bacteria</taxon>
        <taxon>Pseudomonadati</taxon>
        <taxon>Bacteroidota</taxon>
        <taxon>Sphingobacteriia</taxon>
        <taxon>Sphingobacteriales</taxon>
        <taxon>Sphingobacteriaceae</taxon>
        <taxon>Arcticibacter</taxon>
    </lineage>
</organism>
<accession>A0A5M9H001</accession>
<dbReference type="RefSeq" id="WP_141813821.1">
    <property type="nucleotide sequence ID" value="NZ_VFPL01000001.1"/>
</dbReference>
<dbReference type="AlphaFoldDB" id="A0A5M9H001"/>
<evidence type="ECO:0000313" key="1">
    <source>
        <dbReference type="EMBL" id="KAA8478907.1"/>
    </source>
</evidence>
<dbReference type="OrthoDB" id="140419at2"/>
<evidence type="ECO:0000313" key="2">
    <source>
        <dbReference type="Proteomes" id="UP000322918"/>
    </source>
</evidence>
<keyword evidence="2" id="KW-1185">Reference proteome</keyword>
<dbReference type="PROSITE" id="PS51257">
    <property type="entry name" value="PROKAR_LIPOPROTEIN"/>
    <property type="match status" value="1"/>
</dbReference>
<evidence type="ECO:0008006" key="3">
    <source>
        <dbReference type="Google" id="ProtNLM"/>
    </source>
</evidence>
<protein>
    <recommendedName>
        <fullName evidence="3">DUF885 domain-containing protein</fullName>
    </recommendedName>
</protein>